<name>A0A382ZHG7_9ZZZZ</name>
<reference evidence="1" key="1">
    <citation type="submission" date="2018-05" db="EMBL/GenBank/DDBJ databases">
        <authorList>
            <person name="Lanie J.A."/>
            <person name="Ng W.-L."/>
            <person name="Kazmierczak K.M."/>
            <person name="Andrzejewski T.M."/>
            <person name="Davidsen T.M."/>
            <person name="Wayne K.J."/>
            <person name="Tettelin H."/>
            <person name="Glass J.I."/>
            <person name="Rusch D."/>
            <person name="Podicherti R."/>
            <person name="Tsui H.-C.T."/>
            <person name="Winkler M.E."/>
        </authorList>
    </citation>
    <scope>NUCLEOTIDE SEQUENCE</scope>
</reference>
<sequence>NVYLLGCSQQYGSIVIHRSTDGGFTWTYPKDANSGLLLAGGAFREPPNYHCAPMPVVEKNRRLYRAFEDCTPCVWGTGFQSFTISAEVDANLLSAQSWTVSNKIPFDPEWIPDEWSHTDTPLEKPGWLEGNIVISPNDEIWNILRFNSRPLVDKAAIVKVEEEGRQVSFDPATGFIDFPGGMSKFTIRYDPSIQLYLTLSNNNTDPNFPAQRNKLSLYVSTDLINWQHKLTLIEDDSDLDFAESAQLIGFQYVDWQF</sequence>
<dbReference type="SUPFAM" id="SSF50939">
    <property type="entry name" value="Sialidases"/>
    <property type="match status" value="1"/>
</dbReference>
<feature type="non-terminal residue" evidence="1">
    <location>
        <position position="1"/>
    </location>
</feature>
<accession>A0A382ZHG7</accession>
<proteinExistence type="predicted"/>
<feature type="non-terminal residue" evidence="1">
    <location>
        <position position="257"/>
    </location>
</feature>
<organism evidence="1">
    <name type="scientific">marine metagenome</name>
    <dbReference type="NCBI Taxonomy" id="408172"/>
    <lineage>
        <taxon>unclassified sequences</taxon>
        <taxon>metagenomes</taxon>
        <taxon>ecological metagenomes</taxon>
    </lineage>
</organism>
<dbReference type="InterPro" id="IPR036278">
    <property type="entry name" value="Sialidase_sf"/>
</dbReference>
<protein>
    <recommendedName>
        <fullName evidence="2">Exo-alpha-sialidase</fullName>
    </recommendedName>
</protein>
<dbReference type="AlphaFoldDB" id="A0A382ZHG7"/>
<evidence type="ECO:0000313" key="1">
    <source>
        <dbReference type="EMBL" id="SVD94921.1"/>
    </source>
</evidence>
<gene>
    <name evidence="1" type="ORF">METZ01_LOCUS447775</name>
</gene>
<evidence type="ECO:0008006" key="2">
    <source>
        <dbReference type="Google" id="ProtNLM"/>
    </source>
</evidence>
<dbReference type="EMBL" id="UINC01183939">
    <property type="protein sequence ID" value="SVD94921.1"/>
    <property type="molecule type" value="Genomic_DNA"/>
</dbReference>